<evidence type="ECO:0000256" key="6">
    <source>
        <dbReference type="RuleBase" id="RU368107"/>
    </source>
</evidence>
<dbReference type="GO" id="GO:0031676">
    <property type="term" value="C:plasma membrane-derived thylakoid membrane"/>
    <property type="evidence" value="ECO:0007669"/>
    <property type="project" value="UniProtKB-SubCell"/>
</dbReference>
<evidence type="ECO:0000256" key="4">
    <source>
        <dbReference type="ARBA" id="ARBA00022836"/>
    </source>
</evidence>
<comment type="similarity">
    <text evidence="1 6">Belongs to the PsaF family.</text>
</comment>
<comment type="function">
    <text evidence="6">Participates in efficiency of electron transfer from plastocyanin to P700 (or cytochrome c553 in algae and cyanobacteria). This plastocyanin-docking protein contributes to the specific association of plastocyanin to PSI.</text>
</comment>
<organism evidence="8 9">
    <name type="scientific">Gloeothece verrucosa (strain PCC 7822)</name>
    <name type="common">Cyanothece sp. (strain PCC 7822)</name>
    <dbReference type="NCBI Taxonomy" id="497965"/>
    <lineage>
        <taxon>Bacteria</taxon>
        <taxon>Bacillati</taxon>
        <taxon>Cyanobacteriota</taxon>
        <taxon>Cyanophyceae</taxon>
        <taxon>Oscillatoriophycideae</taxon>
        <taxon>Chroococcales</taxon>
        <taxon>Aphanothecaceae</taxon>
        <taxon>Gloeothece</taxon>
        <taxon>Gloeothece verrucosa</taxon>
    </lineage>
</organism>
<reference evidence="9" key="1">
    <citation type="journal article" date="2011" name="MBio">
        <title>Novel metabolic attributes of the genus Cyanothece, comprising a group of unicellular nitrogen-fixing Cyanobacteria.</title>
        <authorList>
            <person name="Bandyopadhyay A."/>
            <person name="Elvitigala T."/>
            <person name="Welsh E."/>
            <person name="Stockel J."/>
            <person name="Liberton M."/>
            <person name="Min H."/>
            <person name="Sherman L.A."/>
            <person name="Pakrasi H.B."/>
        </authorList>
    </citation>
    <scope>NUCLEOTIDE SEQUENCE [LARGE SCALE GENOMIC DNA]</scope>
    <source>
        <strain evidence="9">PCC 7822</strain>
    </source>
</reference>
<dbReference type="eggNOG" id="ENOG502ZBQN">
    <property type="taxonomic scope" value="Bacteria"/>
</dbReference>
<dbReference type="PANTHER" id="PTHR34939">
    <property type="entry name" value="PHOTOSYSTEM I REACTION CENTER SUBUNIT III, CHLOROPLASTIC"/>
    <property type="match status" value="1"/>
</dbReference>
<dbReference type="HOGENOM" id="CLU_098828_1_0_3"/>
<accession>E0UAY2</accession>
<evidence type="ECO:0000256" key="1">
    <source>
        <dbReference type="ARBA" id="ARBA00008386"/>
    </source>
</evidence>
<dbReference type="InterPro" id="IPR036577">
    <property type="entry name" value="PSI_PsaF_sf"/>
</dbReference>
<protein>
    <recommendedName>
        <fullName evidence="2 6">Photosystem I reaction center subunit III</fullName>
    </recommendedName>
    <alternativeName>
        <fullName evidence="5 6">PSI-F</fullName>
    </alternativeName>
</protein>
<dbReference type="Pfam" id="PF02507">
    <property type="entry name" value="PSI_PsaF"/>
    <property type="match status" value="1"/>
</dbReference>
<dbReference type="GO" id="GO:0015979">
    <property type="term" value="P:photosynthesis"/>
    <property type="evidence" value="ECO:0007669"/>
    <property type="project" value="UniProtKB-UniRule"/>
</dbReference>
<dbReference type="OrthoDB" id="512859at2"/>
<evidence type="ECO:0000313" key="8">
    <source>
        <dbReference type="EMBL" id="ADN15104.1"/>
    </source>
</evidence>
<evidence type="ECO:0000256" key="2">
    <source>
        <dbReference type="ARBA" id="ARBA00016492"/>
    </source>
</evidence>
<keyword evidence="9" id="KW-1185">Reference proteome</keyword>
<dbReference type="Proteomes" id="UP000008206">
    <property type="component" value="Chromosome"/>
</dbReference>
<dbReference type="SUPFAM" id="SSF81536">
    <property type="entry name" value="Subunit III of photosystem I reaction centre, PsaF"/>
    <property type="match status" value="1"/>
</dbReference>
<dbReference type="Gene3D" id="1.10.8.110">
    <property type="entry name" value="Photosystem I PsaF, reaction centre subunit III"/>
    <property type="match status" value="1"/>
</dbReference>
<dbReference type="RefSeq" id="WP_013323197.1">
    <property type="nucleotide sequence ID" value="NC_014501.1"/>
</dbReference>
<dbReference type="EMBL" id="CP002198">
    <property type="protein sequence ID" value="ADN15104.1"/>
    <property type="molecule type" value="Genomic_DNA"/>
</dbReference>
<keyword evidence="4 6" id="KW-0603">Photosystem I</keyword>
<proteinExistence type="inferred from homology"/>
<dbReference type="GO" id="GO:0009538">
    <property type="term" value="C:photosystem I reaction center"/>
    <property type="evidence" value="ECO:0007669"/>
    <property type="project" value="UniProtKB-UniRule"/>
</dbReference>
<feature type="chain" id="PRO_5003141212" description="Photosystem I reaction center subunit III" evidence="7">
    <location>
        <begin position="24"/>
        <end position="162"/>
    </location>
</feature>
<keyword evidence="6 7" id="KW-0732">Signal</keyword>
<keyword evidence="3 6" id="KW-0602">Photosynthesis</keyword>
<feature type="signal peptide" evidence="7">
    <location>
        <begin position="1"/>
        <end position="23"/>
    </location>
</feature>
<keyword evidence="6" id="KW-0793">Thylakoid</keyword>
<comment type="subcellular location">
    <subcellularLocation>
        <location evidence="6">Cellular thylakoid membrane</location>
    </subcellularLocation>
</comment>
<evidence type="ECO:0000313" key="9">
    <source>
        <dbReference type="Proteomes" id="UP000008206"/>
    </source>
</evidence>
<evidence type="ECO:0000256" key="5">
    <source>
        <dbReference type="ARBA" id="ARBA00033433"/>
    </source>
</evidence>
<evidence type="ECO:0000256" key="3">
    <source>
        <dbReference type="ARBA" id="ARBA00022531"/>
    </source>
</evidence>
<dbReference type="InterPro" id="IPR003666">
    <property type="entry name" value="PSI_PsaF"/>
</dbReference>
<evidence type="ECO:0000256" key="7">
    <source>
        <dbReference type="SAM" id="SignalP"/>
    </source>
</evidence>
<dbReference type="STRING" id="497965.Cyan7822_3150"/>
<dbReference type="AlphaFoldDB" id="E0UAY2"/>
<gene>
    <name evidence="8" type="ordered locus">Cyan7822_3150</name>
</gene>
<name>E0UAY2_GLOV7</name>
<sequence length="162" mass="17769">MRRFLALILVLSVWFTFAPPASADFANLTPCSESATFQTKAKSFRNTTADPQSGQKRAERYAEALCDENGYPHLIVDGRLTHAGDFLVPSVLFLYIAGWIGWAGRSYLIEIQKGKDPELKEIIIDVPLAISKMLAAAAWPLAALGEYTSGKLVVKDVPVSPR</sequence>
<dbReference type="KEGG" id="cyj:Cyan7822_3150"/>
<dbReference type="PANTHER" id="PTHR34939:SF1">
    <property type="entry name" value="PHOTOSYSTEM I REACTION CENTER SUBUNIT III, CHLOROPLASTIC"/>
    <property type="match status" value="1"/>
</dbReference>